<proteinExistence type="predicted"/>
<accession>A0A1F5Y028</accession>
<keyword evidence="1" id="KW-1133">Transmembrane helix</keyword>
<evidence type="ECO:0000256" key="1">
    <source>
        <dbReference type="SAM" id="Phobius"/>
    </source>
</evidence>
<feature type="transmembrane region" description="Helical" evidence="1">
    <location>
        <begin position="34"/>
        <end position="60"/>
    </location>
</feature>
<dbReference type="Proteomes" id="UP000178894">
    <property type="component" value="Unassembled WGS sequence"/>
</dbReference>
<keyword evidence="1" id="KW-0812">Transmembrane</keyword>
<evidence type="ECO:0000313" key="2">
    <source>
        <dbReference type="EMBL" id="OGF93469.1"/>
    </source>
</evidence>
<comment type="caution">
    <text evidence="2">The sequence shown here is derived from an EMBL/GenBank/DDBJ whole genome shotgun (WGS) entry which is preliminary data.</text>
</comment>
<evidence type="ECO:0000313" key="3">
    <source>
        <dbReference type="Proteomes" id="UP000178894"/>
    </source>
</evidence>
<gene>
    <name evidence="2" type="ORF">A3G54_04235</name>
</gene>
<dbReference type="EMBL" id="MFIQ01000017">
    <property type="protein sequence ID" value="OGF93469.1"/>
    <property type="molecule type" value="Genomic_DNA"/>
</dbReference>
<organism evidence="2 3">
    <name type="scientific">Candidatus Giovannonibacteria bacterium RIFCSPLOWO2_12_FULL_44_15</name>
    <dbReference type="NCBI Taxonomy" id="1798364"/>
    <lineage>
        <taxon>Bacteria</taxon>
        <taxon>Candidatus Giovannoniibacteriota</taxon>
    </lineage>
</organism>
<keyword evidence="1" id="KW-0472">Membrane</keyword>
<name>A0A1F5Y028_9BACT</name>
<dbReference type="AlphaFoldDB" id="A0A1F5Y028"/>
<reference evidence="2 3" key="1">
    <citation type="journal article" date="2016" name="Nat. Commun.">
        <title>Thousands of microbial genomes shed light on interconnected biogeochemical processes in an aquifer system.</title>
        <authorList>
            <person name="Anantharaman K."/>
            <person name="Brown C.T."/>
            <person name="Hug L.A."/>
            <person name="Sharon I."/>
            <person name="Castelle C.J."/>
            <person name="Probst A.J."/>
            <person name="Thomas B.C."/>
            <person name="Singh A."/>
            <person name="Wilkins M.J."/>
            <person name="Karaoz U."/>
            <person name="Brodie E.L."/>
            <person name="Williams K.H."/>
            <person name="Hubbard S.S."/>
            <person name="Banfield J.F."/>
        </authorList>
    </citation>
    <scope>NUCLEOTIDE SEQUENCE [LARGE SCALE GENOMIC DNA]</scope>
</reference>
<protein>
    <submittedName>
        <fullName evidence="2">Uncharacterized protein</fullName>
    </submittedName>
</protein>
<sequence length="65" mass="7188">MKGIVAIVVIFFIADGIIVWNCNRIEAQICGDIIGLIFITGWGSVALFIYWISSLCVAIVKSRKK</sequence>